<feature type="transmembrane region" description="Helical" evidence="6">
    <location>
        <begin position="504"/>
        <end position="524"/>
    </location>
</feature>
<evidence type="ECO:0000313" key="9">
    <source>
        <dbReference type="Proteomes" id="UP000262832"/>
    </source>
</evidence>
<feature type="transmembrane region" description="Helical" evidence="6">
    <location>
        <begin position="198"/>
        <end position="218"/>
    </location>
</feature>
<feature type="domain" description="Major facilitator superfamily (MFS) profile" evidence="7">
    <location>
        <begin position="12"/>
        <end position="477"/>
    </location>
</feature>
<feature type="transmembrane region" description="Helical" evidence="6">
    <location>
        <begin position="238"/>
        <end position="263"/>
    </location>
</feature>
<feature type="transmembrane region" description="Helical" evidence="6">
    <location>
        <begin position="78"/>
        <end position="96"/>
    </location>
</feature>
<dbReference type="Gene3D" id="1.20.1250.20">
    <property type="entry name" value="MFS general substrate transporter like domains"/>
    <property type="match status" value="2"/>
</dbReference>
<feature type="transmembrane region" description="Helical" evidence="6">
    <location>
        <begin position="326"/>
        <end position="345"/>
    </location>
</feature>
<name>A0ABN5PFN3_9VIBR</name>
<feature type="transmembrane region" description="Helical" evidence="6">
    <location>
        <begin position="377"/>
        <end position="403"/>
    </location>
</feature>
<dbReference type="SUPFAM" id="SSF103473">
    <property type="entry name" value="MFS general substrate transporter"/>
    <property type="match status" value="1"/>
</dbReference>
<sequence length="547" mass="59219">MDKTKDNKTSWLLIALCLAQFTLSADVANLSISTSALVTVFQTDISSIQFLGSVQPLVGAAFMLSASILGLIIGWRRLLILGTSIGLVSTIGFITIDNLTTISLFIRPLAGIASALILPAVLALVVAHFPGKKRAVGFGLMAASTGLAAALIPLVSGWLHDSTQWVWPFVIIAILYFLSLISAIFWIRPIHTNQPAKFDFLGATLGAISTVTIFFGLIKMPYWGLFSVLNGANIPQWLVFVTPLSPALFLLILGSILFGLFLYQQTRFEQTYGYAILPFSWLKNRCSRTGFLILSLMYLVLGGSSFVVVTYLQVAISLSTSHSGGIILLFSACMIGLSIGTPLLFKSQSAKRLCQIGFCVMAGAGVILLLSSQSTSILIPFYLGMALLGASMGILASQCPVIITTALGEREAEQSGGLQATVRNIGLVLGISLFGGINQWTMDHNIRSNHEITTYFPHAFVTDLSQVSHVPYVDDNRLDVLIEHYNLDLHQANYLHQSNANARLLGFNMAMSLLTFTALLGCFVSTRVQKQPTITTEKSTHSLIPSK</sequence>
<dbReference type="Pfam" id="PF07690">
    <property type="entry name" value="MFS_1"/>
    <property type="match status" value="1"/>
</dbReference>
<feature type="transmembrane region" description="Helical" evidence="6">
    <location>
        <begin position="291"/>
        <end position="314"/>
    </location>
</feature>
<keyword evidence="3 6" id="KW-0812">Transmembrane</keyword>
<dbReference type="EMBL" id="CP032093">
    <property type="protein sequence ID" value="AXY01118.1"/>
    <property type="molecule type" value="Genomic_DNA"/>
</dbReference>
<evidence type="ECO:0000256" key="2">
    <source>
        <dbReference type="ARBA" id="ARBA00022448"/>
    </source>
</evidence>
<keyword evidence="5 6" id="KW-0472">Membrane</keyword>
<protein>
    <submittedName>
        <fullName evidence="8">MFS transporter</fullName>
    </submittedName>
</protein>
<keyword evidence="9" id="KW-1185">Reference proteome</keyword>
<dbReference type="PANTHER" id="PTHR42718:SF9">
    <property type="entry name" value="MAJOR FACILITATOR SUPERFAMILY MULTIDRUG TRANSPORTER MFSC"/>
    <property type="match status" value="1"/>
</dbReference>
<dbReference type="PANTHER" id="PTHR42718">
    <property type="entry name" value="MAJOR FACILITATOR SUPERFAMILY MULTIDRUG TRANSPORTER MFSC"/>
    <property type="match status" value="1"/>
</dbReference>
<feature type="transmembrane region" description="Helical" evidence="6">
    <location>
        <begin position="102"/>
        <end position="126"/>
    </location>
</feature>
<feature type="transmembrane region" description="Helical" evidence="6">
    <location>
        <begin position="165"/>
        <end position="186"/>
    </location>
</feature>
<organism evidence="8 9">
    <name type="scientific">Vibrio alfacsensis</name>
    <dbReference type="NCBI Taxonomy" id="1074311"/>
    <lineage>
        <taxon>Bacteria</taxon>
        <taxon>Pseudomonadati</taxon>
        <taxon>Pseudomonadota</taxon>
        <taxon>Gammaproteobacteria</taxon>
        <taxon>Vibrionales</taxon>
        <taxon>Vibrionaceae</taxon>
        <taxon>Vibrio</taxon>
    </lineage>
</organism>
<dbReference type="InterPro" id="IPR036259">
    <property type="entry name" value="MFS_trans_sf"/>
</dbReference>
<keyword evidence="2" id="KW-0813">Transport</keyword>
<evidence type="ECO:0000256" key="3">
    <source>
        <dbReference type="ARBA" id="ARBA00022692"/>
    </source>
</evidence>
<keyword evidence="4 6" id="KW-1133">Transmembrane helix</keyword>
<evidence type="ECO:0000256" key="1">
    <source>
        <dbReference type="ARBA" id="ARBA00004141"/>
    </source>
</evidence>
<feature type="transmembrane region" description="Helical" evidence="6">
    <location>
        <begin position="48"/>
        <end position="71"/>
    </location>
</feature>
<proteinExistence type="predicted"/>
<evidence type="ECO:0000259" key="7">
    <source>
        <dbReference type="PROSITE" id="PS50850"/>
    </source>
</evidence>
<dbReference type="InterPro" id="IPR011701">
    <property type="entry name" value="MFS"/>
</dbReference>
<dbReference type="InterPro" id="IPR020846">
    <property type="entry name" value="MFS_dom"/>
</dbReference>
<dbReference type="PROSITE" id="PS50850">
    <property type="entry name" value="MFS"/>
    <property type="match status" value="1"/>
</dbReference>
<comment type="subcellular location">
    <subcellularLocation>
        <location evidence="1">Membrane</location>
        <topology evidence="1">Multi-pass membrane protein</topology>
    </subcellularLocation>
</comment>
<evidence type="ECO:0000313" key="8">
    <source>
        <dbReference type="EMBL" id="AXY01118.1"/>
    </source>
</evidence>
<evidence type="ECO:0000256" key="6">
    <source>
        <dbReference type="SAM" id="Phobius"/>
    </source>
</evidence>
<feature type="transmembrane region" description="Helical" evidence="6">
    <location>
        <begin position="424"/>
        <end position="441"/>
    </location>
</feature>
<gene>
    <name evidence="8" type="ORF">D1115_07720</name>
</gene>
<dbReference type="RefSeq" id="WP_128810943.1">
    <property type="nucleotide sequence ID" value="NZ_CP032093.1"/>
</dbReference>
<feature type="transmembrane region" description="Helical" evidence="6">
    <location>
        <begin position="138"/>
        <end position="159"/>
    </location>
</feature>
<accession>A0ABN5PFN3</accession>
<evidence type="ECO:0000256" key="5">
    <source>
        <dbReference type="ARBA" id="ARBA00023136"/>
    </source>
</evidence>
<reference evidence="8 9" key="1">
    <citation type="submission" date="2018-08" db="EMBL/GenBank/DDBJ databases">
        <title>Genomic taxonomy of the Vibrionaceae family.</title>
        <authorList>
            <person name="Gomez-Gil B."/>
            <person name="Tanaka M."/>
            <person name="Sawabe T."/>
            <person name="Enciso-Ibarra K."/>
        </authorList>
    </citation>
    <scope>NUCLEOTIDE SEQUENCE [LARGE SCALE GENOMIC DNA]</scope>
    <source>
        <strain evidence="8 9">CAIM 1831</strain>
    </source>
</reference>
<dbReference type="Proteomes" id="UP000262832">
    <property type="component" value="Chromosome I"/>
</dbReference>
<feature type="transmembrane region" description="Helical" evidence="6">
    <location>
        <begin position="352"/>
        <end position="371"/>
    </location>
</feature>
<evidence type="ECO:0000256" key="4">
    <source>
        <dbReference type="ARBA" id="ARBA00022989"/>
    </source>
</evidence>